<gene>
    <name evidence="1" type="ORF">QR98_0007350</name>
</gene>
<dbReference type="VEuPathDB" id="VectorBase:SSCA000292"/>
<organism evidence="1 2">
    <name type="scientific">Sarcoptes scabiei</name>
    <name type="common">Itch mite</name>
    <name type="synonym">Acarus scabiei</name>
    <dbReference type="NCBI Taxonomy" id="52283"/>
    <lineage>
        <taxon>Eukaryota</taxon>
        <taxon>Metazoa</taxon>
        <taxon>Ecdysozoa</taxon>
        <taxon>Arthropoda</taxon>
        <taxon>Chelicerata</taxon>
        <taxon>Arachnida</taxon>
        <taxon>Acari</taxon>
        <taxon>Acariformes</taxon>
        <taxon>Sarcoptiformes</taxon>
        <taxon>Astigmata</taxon>
        <taxon>Psoroptidia</taxon>
        <taxon>Sarcoptoidea</taxon>
        <taxon>Sarcoptidae</taxon>
        <taxon>Sarcoptinae</taxon>
        <taxon>Sarcoptes</taxon>
    </lineage>
</organism>
<protein>
    <submittedName>
        <fullName evidence="1">Uncharacterized protein</fullName>
    </submittedName>
</protein>
<dbReference type="AlphaFoldDB" id="A0A131ZVL0"/>
<evidence type="ECO:0000313" key="2">
    <source>
        <dbReference type="Proteomes" id="UP000616769"/>
    </source>
</evidence>
<evidence type="ECO:0000313" key="1">
    <source>
        <dbReference type="EMBL" id="KPM02325.1"/>
    </source>
</evidence>
<dbReference type="Proteomes" id="UP000616769">
    <property type="component" value="Unassembled WGS sequence"/>
</dbReference>
<dbReference type="EMBL" id="JXLN01001580">
    <property type="protein sequence ID" value="KPM02325.1"/>
    <property type="molecule type" value="Genomic_DNA"/>
</dbReference>
<feature type="non-terminal residue" evidence="1">
    <location>
        <position position="122"/>
    </location>
</feature>
<name>A0A131ZVL0_SARSC</name>
<sequence length="122" mass="13206">MNVKRKTSPADAARFEQIKTQITTPETKARLQEATTTAEIRAIAGELGIDQQGRDMGKFISLLKLIGVDFIAMIHDEATQRREKLAEISADLHARAGGLPRVRLWSAAVESGADAESTGAFA</sequence>
<accession>A0A131ZVL0</accession>
<proteinExistence type="predicted"/>
<reference evidence="1 2" key="1">
    <citation type="journal article" date="2015" name="Parasit. Vectors">
        <title>Draft genome of the scabies mite.</title>
        <authorList>
            <person name="Rider S.D.Jr."/>
            <person name="Morgan M.S."/>
            <person name="Arlian L.G."/>
        </authorList>
    </citation>
    <scope>NUCLEOTIDE SEQUENCE [LARGE SCALE GENOMIC DNA]</scope>
    <source>
        <strain evidence="1">Arlian Lab</strain>
    </source>
</reference>
<comment type="caution">
    <text evidence="1">The sequence shown here is derived from an EMBL/GenBank/DDBJ whole genome shotgun (WGS) entry which is preliminary data.</text>
</comment>